<protein>
    <recommendedName>
        <fullName evidence="11">trypsin</fullName>
        <ecNumber evidence="11">3.4.21.4</ecNumber>
    </recommendedName>
</protein>
<dbReference type="GO" id="GO:0006508">
    <property type="term" value="P:proteolysis"/>
    <property type="evidence" value="ECO:0000255"/>
    <property type="project" value="FlyBase"/>
</dbReference>
<comment type="subcellular location">
    <subcellularLocation>
        <location evidence="1">Secreted</location>
        <location evidence="1">Extracellular space</location>
    </subcellularLocation>
</comment>
<dbReference type="PhylomeDB" id="O76920"/>
<dbReference type="InterPro" id="IPR050430">
    <property type="entry name" value="Peptidase_S1"/>
</dbReference>
<keyword evidence="8" id="KW-0865">Zymogen</keyword>
<evidence type="ECO:0000256" key="8">
    <source>
        <dbReference type="ARBA" id="ARBA00023145"/>
    </source>
</evidence>
<dbReference type="PROSITE" id="PS50240">
    <property type="entry name" value="TRYPSIN_DOM"/>
    <property type="match status" value="1"/>
</dbReference>
<dbReference type="InterPro" id="IPR001254">
    <property type="entry name" value="Trypsin_dom"/>
</dbReference>
<evidence type="ECO:0000256" key="4">
    <source>
        <dbReference type="ARBA" id="ARBA00022670"/>
    </source>
</evidence>
<dbReference type="CDD" id="cd00190">
    <property type="entry name" value="Tryp_SPc"/>
    <property type="match status" value="1"/>
</dbReference>
<dbReference type="InterPro" id="IPR009003">
    <property type="entry name" value="Peptidase_S1_PA"/>
</dbReference>
<dbReference type="InterPro" id="IPR018114">
    <property type="entry name" value="TRYPSIN_HIS"/>
</dbReference>
<evidence type="ECO:0000313" key="16">
    <source>
        <dbReference type="FlyBase" id="FBgn0025378"/>
    </source>
</evidence>
<comment type="similarity">
    <text evidence="2">Belongs to the peptidase S1 family.</text>
</comment>
<dbReference type="PROSITE" id="PS00134">
    <property type="entry name" value="TRYPSIN_HIS"/>
    <property type="match status" value="1"/>
</dbReference>
<dbReference type="OrthoDB" id="10059102at2759"/>
<comment type="catalytic activity">
    <reaction evidence="10">
        <text>Preferential cleavage: Arg-|-Xaa, Lys-|-Xaa.</text>
        <dbReference type="EC" id="3.4.21.4"/>
    </reaction>
</comment>
<dbReference type="FunFam" id="2.40.10.10:FF:000418">
    <property type="entry name" value="GH24985p"/>
    <property type="match status" value="1"/>
</dbReference>
<evidence type="ECO:0000256" key="9">
    <source>
        <dbReference type="ARBA" id="ARBA00023157"/>
    </source>
</evidence>
<organism evidence="15">
    <name type="scientific">Drosophila melanogaster</name>
    <name type="common">Fruit fly</name>
    <dbReference type="NCBI Taxonomy" id="7227"/>
    <lineage>
        <taxon>Eukaryota</taxon>
        <taxon>Metazoa</taxon>
        <taxon>Ecdysozoa</taxon>
        <taxon>Arthropoda</taxon>
        <taxon>Hexapoda</taxon>
        <taxon>Insecta</taxon>
        <taxon>Pterygota</taxon>
        <taxon>Neoptera</taxon>
        <taxon>Endopterygota</taxon>
        <taxon>Diptera</taxon>
        <taxon>Brachycera</taxon>
        <taxon>Muscomorpha</taxon>
        <taxon>Ephydroidea</taxon>
        <taxon>Drosophilidae</taxon>
        <taxon>Drosophila</taxon>
        <taxon>Sophophora</taxon>
    </lineage>
</organism>
<dbReference type="PANTHER" id="PTHR24276:SF91">
    <property type="entry name" value="AT26814P-RELATED"/>
    <property type="match status" value="1"/>
</dbReference>
<dbReference type="PROSITE" id="PS00135">
    <property type="entry name" value="TRYPSIN_SER"/>
    <property type="match status" value="1"/>
</dbReference>
<keyword evidence="7 12" id="KW-0720">Serine protease</keyword>
<keyword evidence="4 12" id="KW-0645">Protease</keyword>
<gene>
    <name evidence="15" type="primary">EG:9D2.4</name>
    <name evidence="16" type="ORF">CG3795</name>
</gene>
<dbReference type="GO" id="GO:0005576">
    <property type="term" value="C:extracellular region"/>
    <property type="evidence" value="ECO:0007669"/>
    <property type="project" value="UniProtKB-SubCell"/>
</dbReference>
<dbReference type="ExpressionAtlas" id="O76920">
    <property type="expression patterns" value="baseline and differential"/>
</dbReference>
<dbReference type="AGR" id="FB:FBgn0025378"/>
<keyword evidence="5" id="KW-0732">Signal</keyword>
<evidence type="ECO:0000259" key="14">
    <source>
        <dbReference type="PROSITE" id="PS50240"/>
    </source>
</evidence>
<evidence type="ECO:0000256" key="10">
    <source>
        <dbReference type="ARBA" id="ARBA00036320"/>
    </source>
</evidence>
<dbReference type="MEROPS" id="S01.B75"/>
<dbReference type="VEuPathDB" id="VectorBase:FBgn0025378"/>
<reference evidence="15" key="2">
    <citation type="submission" date="1999-04" db="EMBL/GenBank/DDBJ databases">
        <authorList>
            <person name="Benos P."/>
        </authorList>
    </citation>
    <scope>NUCLEOTIDE SEQUENCE</scope>
</reference>
<evidence type="ECO:0000313" key="15">
    <source>
        <dbReference type="EMBL" id="CAA19837.1"/>
    </source>
</evidence>
<evidence type="ECO:0000256" key="1">
    <source>
        <dbReference type="ARBA" id="ARBA00004239"/>
    </source>
</evidence>
<keyword evidence="6 12" id="KW-0378">Hydrolase</keyword>
<dbReference type="Gene3D" id="2.40.10.10">
    <property type="entry name" value="Trypsin-like serine proteases"/>
    <property type="match status" value="1"/>
</dbReference>
<feature type="domain" description="Peptidase S1" evidence="14">
    <location>
        <begin position="58"/>
        <end position="301"/>
    </location>
</feature>
<dbReference type="HOGENOM" id="CLU_006842_7_2_1"/>
<dbReference type="InterPro" id="IPR001314">
    <property type="entry name" value="Peptidase_S1A"/>
</dbReference>
<evidence type="ECO:0000256" key="3">
    <source>
        <dbReference type="ARBA" id="ARBA00022525"/>
    </source>
</evidence>
<dbReference type="FlyBase" id="FBgn0025378">
    <property type="gene designation" value="CG3795"/>
</dbReference>
<feature type="region of interest" description="Disordered" evidence="13">
    <location>
        <begin position="21"/>
        <end position="49"/>
    </location>
</feature>
<evidence type="ECO:0000256" key="13">
    <source>
        <dbReference type="SAM" id="MobiDB-lite"/>
    </source>
</evidence>
<sequence>MWSRLEFAYILELQAPSSTRRREVGSGKWSEEVGRRAGQLHSAPSQRQDRPSDFQFLVTGGYRPDTNDLVKYTVSLRMGKPKKFFGDNHFCAGTIFSERAILTAAHCMFSNRRKLKAKKLMVVAGTPRRLLKSSTTQIIEAEELLPHPKYKKGKSQKYDIGLILLEADLSLGDAVAKIPLYNKVPVAGAPCSIVGWGTVIQVSIDYRFGPLPDEAINGDMQILPDTFCEKLLGWSNAGMLCANDKHDSDVDSCQGDSGGPLICDNMVTGIVSFGMGCGEPDSAGIYTDVYHFRDWITENSCPLGTRSVWTLFLLLLLLLTGIS</sequence>
<keyword evidence="9" id="KW-1015">Disulfide bond</keyword>
<evidence type="ECO:0000256" key="7">
    <source>
        <dbReference type="ARBA" id="ARBA00022825"/>
    </source>
</evidence>
<dbReference type="GO" id="GO:0004252">
    <property type="term" value="F:serine-type endopeptidase activity"/>
    <property type="evidence" value="ECO:0000255"/>
    <property type="project" value="FlyBase"/>
</dbReference>
<dbReference type="Pfam" id="PF00089">
    <property type="entry name" value="Trypsin"/>
    <property type="match status" value="1"/>
</dbReference>
<dbReference type="SUPFAM" id="SSF50494">
    <property type="entry name" value="Trypsin-like serine proteases"/>
    <property type="match status" value="1"/>
</dbReference>
<reference evidence="15" key="1">
    <citation type="submission" date="1998-07" db="EMBL/GenBank/DDBJ databases">
        <title>Sequencing the distal X chromosome of Drosophila melanogaster.</title>
        <authorList>
            <person name="Lelaure"/>
            <person name="Mottier"/>
            <person name="Cadieu"/>
            <person name="Dreano"/>
            <person name="Galibert F."/>
        </authorList>
    </citation>
    <scope>NUCLEOTIDE SEQUENCE</scope>
</reference>
<dbReference type="InterPro" id="IPR033116">
    <property type="entry name" value="TRYPSIN_SER"/>
</dbReference>
<dbReference type="EC" id="3.4.21.4" evidence="11"/>
<name>O76920_DROME</name>
<evidence type="ECO:0000256" key="11">
    <source>
        <dbReference type="ARBA" id="ARBA00038868"/>
    </source>
</evidence>
<dbReference type="InterPro" id="IPR043504">
    <property type="entry name" value="Peptidase_S1_PA_chymotrypsin"/>
</dbReference>
<evidence type="ECO:0000256" key="2">
    <source>
        <dbReference type="ARBA" id="ARBA00007664"/>
    </source>
</evidence>
<dbReference type="AlphaFoldDB" id="O76920"/>
<dbReference type="SMART" id="SM00020">
    <property type="entry name" value="Tryp_SPc"/>
    <property type="match status" value="1"/>
</dbReference>
<dbReference type="PRINTS" id="PR00722">
    <property type="entry name" value="CHYMOTRYPSIN"/>
</dbReference>
<keyword evidence="3" id="KW-0964">Secreted</keyword>
<evidence type="ECO:0000256" key="12">
    <source>
        <dbReference type="RuleBase" id="RU363034"/>
    </source>
</evidence>
<evidence type="ECO:0000256" key="5">
    <source>
        <dbReference type="ARBA" id="ARBA00022729"/>
    </source>
</evidence>
<accession>O76920</accession>
<dbReference type="EMBL" id="AL031025">
    <property type="protein sequence ID" value="CAA19837.1"/>
    <property type="molecule type" value="Genomic_DNA"/>
</dbReference>
<proteinExistence type="inferred from homology"/>
<feature type="compositionally biased region" description="Basic and acidic residues" evidence="13">
    <location>
        <begin position="21"/>
        <end position="35"/>
    </location>
</feature>
<dbReference type="PANTHER" id="PTHR24276">
    <property type="entry name" value="POLYSERASE-RELATED"/>
    <property type="match status" value="1"/>
</dbReference>
<evidence type="ECO:0000256" key="6">
    <source>
        <dbReference type="ARBA" id="ARBA00022801"/>
    </source>
</evidence>